<name>A0A8S9Q317_BRACR</name>
<dbReference type="Proteomes" id="UP000712600">
    <property type="component" value="Unassembled WGS sequence"/>
</dbReference>
<evidence type="ECO:0000313" key="2">
    <source>
        <dbReference type="EMBL" id="KAF3535750.1"/>
    </source>
</evidence>
<comment type="caution">
    <text evidence="2">The sequence shown here is derived from an EMBL/GenBank/DDBJ whole genome shotgun (WGS) entry which is preliminary data.</text>
</comment>
<organism evidence="2 3">
    <name type="scientific">Brassica cretica</name>
    <name type="common">Mustard</name>
    <dbReference type="NCBI Taxonomy" id="69181"/>
    <lineage>
        <taxon>Eukaryota</taxon>
        <taxon>Viridiplantae</taxon>
        <taxon>Streptophyta</taxon>
        <taxon>Embryophyta</taxon>
        <taxon>Tracheophyta</taxon>
        <taxon>Spermatophyta</taxon>
        <taxon>Magnoliopsida</taxon>
        <taxon>eudicotyledons</taxon>
        <taxon>Gunneridae</taxon>
        <taxon>Pentapetalae</taxon>
        <taxon>rosids</taxon>
        <taxon>malvids</taxon>
        <taxon>Brassicales</taxon>
        <taxon>Brassicaceae</taxon>
        <taxon>Brassiceae</taxon>
        <taxon>Brassica</taxon>
    </lineage>
</organism>
<gene>
    <name evidence="2" type="ORF">F2Q69_00022038</name>
</gene>
<sequence length="194" mass="22369">MEEMKQDIARIQTQRADEATAPASIDIHHPTSIDDDPQLSHPMKSQPDFHIRAEIDQLVEGIYKTLETLEERLDRRCDDIYFPMDLTINATTNRPIVADEHRSTKLQLVPKVKSDMSDTHNHGEEISDDAYITLIRNQFQLESLDDRLQKIENATASMKDKWRRGDEAMRDFTDSTKDTKVDQPVNYVTLAESV</sequence>
<proteinExistence type="predicted"/>
<dbReference type="EMBL" id="QGKX02001290">
    <property type="protein sequence ID" value="KAF3535750.1"/>
    <property type="molecule type" value="Genomic_DNA"/>
</dbReference>
<evidence type="ECO:0000256" key="1">
    <source>
        <dbReference type="SAM" id="MobiDB-lite"/>
    </source>
</evidence>
<feature type="region of interest" description="Disordered" evidence="1">
    <location>
        <begin position="1"/>
        <end position="41"/>
    </location>
</feature>
<accession>A0A8S9Q317</accession>
<dbReference type="AlphaFoldDB" id="A0A8S9Q317"/>
<protein>
    <submittedName>
        <fullName evidence="2">Uncharacterized protein</fullName>
    </submittedName>
</protein>
<reference evidence="2" key="1">
    <citation type="submission" date="2019-12" db="EMBL/GenBank/DDBJ databases">
        <title>Genome sequencing and annotation of Brassica cretica.</title>
        <authorList>
            <person name="Studholme D.J."/>
            <person name="Sarris P."/>
        </authorList>
    </citation>
    <scope>NUCLEOTIDE SEQUENCE</scope>
    <source>
        <strain evidence="2">PFS-109/04</strain>
        <tissue evidence="2">Leaf</tissue>
    </source>
</reference>
<evidence type="ECO:0000313" key="3">
    <source>
        <dbReference type="Proteomes" id="UP000712600"/>
    </source>
</evidence>